<dbReference type="EMBL" id="JBGMDY010000002">
    <property type="protein sequence ID" value="KAL2343524.1"/>
    <property type="molecule type" value="Genomic_DNA"/>
</dbReference>
<feature type="region of interest" description="Disordered" evidence="5">
    <location>
        <begin position="171"/>
        <end position="192"/>
    </location>
</feature>
<dbReference type="GO" id="GO:0005634">
    <property type="term" value="C:nucleus"/>
    <property type="evidence" value="ECO:0007669"/>
    <property type="project" value="UniProtKB-SubCell"/>
</dbReference>
<keyword evidence="4" id="KW-0539">Nucleus</keyword>
<dbReference type="PROSITE" id="PS50090">
    <property type="entry name" value="MYB_LIKE"/>
    <property type="match status" value="1"/>
</dbReference>
<comment type="subcellular location">
    <subcellularLocation>
        <location evidence="1">Nucleus</location>
    </subcellularLocation>
</comment>
<dbReference type="InterPro" id="IPR017884">
    <property type="entry name" value="SANT_dom"/>
</dbReference>
<reference evidence="9 10" key="1">
    <citation type="submission" date="2024-08" db="EMBL/GenBank/DDBJ databases">
        <title>Insights into the chromosomal genome structure of Flemingia macrophylla.</title>
        <authorList>
            <person name="Ding Y."/>
            <person name="Zhao Y."/>
            <person name="Bi W."/>
            <person name="Wu M."/>
            <person name="Zhao G."/>
            <person name="Gong Y."/>
            <person name="Li W."/>
            <person name="Zhang P."/>
        </authorList>
    </citation>
    <scope>NUCLEOTIDE SEQUENCE [LARGE SCALE GENOMIC DNA]</scope>
    <source>
        <strain evidence="9">DYQJB</strain>
        <tissue evidence="9">Leaf</tissue>
    </source>
</reference>
<dbReference type="PANTHER" id="PTHR44042:SF67">
    <property type="entry name" value="MYB-LIKE PROTEIN I"/>
    <property type="match status" value="1"/>
</dbReference>
<name>A0ABD1N5Z7_9FABA</name>
<evidence type="ECO:0000313" key="10">
    <source>
        <dbReference type="Proteomes" id="UP001603857"/>
    </source>
</evidence>
<dbReference type="InterPro" id="IPR009057">
    <property type="entry name" value="Homeodomain-like_sf"/>
</dbReference>
<dbReference type="InterPro" id="IPR017930">
    <property type="entry name" value="Myb_dom"/>
</dbReference>
<dbReference type="InterPro" id="IPR006447">
    <property type="entry name" value="Myb_dom_plants"/>
</dbReference>
<protein>
    <submittedName>
        <fullName evidence="9">Uncharacterized protein</fullName>
    </submittedName>
</protein>
<dbReference type="SUPFAM" id="SSF46689">
    <property type="entry name" value="Homeodomain-like"/>
    <property type="match status" value="1"/>
</dbReference>
<evidence type="ECO:0000256" key="1">
    <source>
        <dbReference type="ARBA" id="ARBA00004123"/>
    </source>
</evidence>
<evidence type="ECO:0000256" key="5">
    <source>
        <dbReference type="SAM" id="MobiDB-lite"/>
    </source>
</evidence>
<keyword evidence="2" id="KW-0805">Transcription regulation</keyword>
<keyword evidence="10" id="KW-1185">Reference proteome</keyword>
<accession>A0ABD1N5Z7</accession>
<evidence type="ECO:0000259" key="7">
    <source>
        <dbReference type="PROSITE" id="PS51293"/>
    </source>
</evidence>
<evidence type="ECO:0000259" key="6">
    <source>
        <dbReference type="PROSITE" id="PS50090"/>
    </source>
</evidence>
<dbReference type="Gene3D" id="1.10.10.60">
    <property type="entry name" value="Homeodomain-like"/>
    <property type="match status" value="1"/>
</dbReference>
<dbReference type="SMART" id="SM00717">
    <property type="entry name" value="SANT"/>
    <property type="match status" value="1"/>
</dbReference>
<dbReference type="CDD" id="cd00167">
    <property type="entry name" value="SANT"/>
    <property type="match status" value="1"/>
</dbReference>
<proteinExistence type="predicted"/>
<sequence>MVKSLEEEDMNRNIDGKYTIEQCEWQKIYERWQSVFPQPHIGLAYDELAVEGVGYTDASLPQLHEVVFPMHGDAFLLQNVLPVHHTEKNASFPVQKEALTPDNAASSVNNTASLVKAARGRGKSWTTNEHRLFLLGLKKYGRGKWKKISELVIGTKSPAQVASHAQKFFDRQNVPPNKKKRKSIHDTNGISS</sequence>
<gene>
    <name evidence="9" type="ORF">Fmac_004809</name>
</gene>
<dbReference type="InterPro" id="IPR001005">
    <property type="entry name" value="SANT/Myb"/>
</dbReference>
<dbReference type="Proteomes" id="UP001603857">
    <property type="component" value="Unassembled WGS sequence"/>
</dbReference>
<evidence type="ECO:0000256" key="2">
    <source>
        <dbReference type="ARBA" id="ARBA00023015"/>
    </source>
</evidence>
<evidence type="ECO:0000259" key="8">
    <source>
        <dbReference type="PROSITE" id="PS51294"/>
    </source>
</evidence>
<keyword evidence="3" id="KW-0804">Transcription</keyword>
<dbReference type="AlphaFoldDB" id="A0ABD1N5Z7"/>
<dbReference type="NCBIfam" id="TIGR01557">
    <property type="entry name" value="myb_SHAQKYF"/>
    <property type="match status" value="1"/>
</dbReference>
<organism evidence="9 10">
    <name type="scientific">Flemingia macrophylla</name>
    <dbReference type="NCBI Taxonomy" id="520843"/>
    <lineage>
        <taxon>Eukaryota</taxon>
        <taxon>Viridiplantae</taxon>
        <taxon>Streptophyta</taxon>
        <taxon>Embryophyta</taxon>
        <taxon>Tracheophyta</taxon>
        <taxon>Spermatophyta</taxon>
        <taxon>Magnoliopsida</taxon>
        <taxon>eudicotyledons</taxon>
        <taxon>Gunneridae</taxon>
        <taxon>Pentapetalae</taxon>
        <taxon>rosids</taxon>
        <taxon>fabids</taxon>
        <taxon>Fabales</taxon>
        <taxon>Fabaceae</taxon>
        <taxon>Papilionoideae</taxon>
        <taxon>50 kb inversion clade</taxon>
        <taxon>NPAAA clade</taxon>
        <taxon>indigoferoid/millettioid clade</taxon>
        <taxon>Phaseoleae</taxon>
        <taxon>Flemingia</taxon>
    </lineage>
</organism>
<evidence type="ECO:0000313" key="9">
    <source>
        <dbReference type="EMBL" id="KAL2343524.1"/>
    </source>
</evidence>
<comment type="caution">
    <text evidence="9">The sequence shown here is derived from an EMBL/GenBank/DDBJ whole genome shotgun (WGS) entry which is preliminary data.</text>
</comment>
<feature type="domain" description="Myb-like" evidence="6">
    <location>
        <begin position="117"/>
        <end position="169"/>
    </location>
</feature>
<dbReference type="PANTHER" id="PTHR44042">
    <property type="entry name" value="DUPLICATED HOMEODOMAIN-LIKE SUPERFAMILY PROTEIN-RELATED"/>
    <property type="match status" value="1"/>
</dbReference>
<evidence type="ECO:0000256" key="3">
    <source>
        <dbReference type="ARBA" id="ARBA00023163"/>
    </source>
</evidence>
<feature type="domain" description="HTH myb-type" evidence="8">
    <location>
        <begin position="121"/>
        <end position="173"/>
    </location>
</feature>
<dbReference type="Pfam" id="PF00249">
    <property type="entry name" value="Myb_DNA-binding"/>
    <property type="match status" value="1"/>
</dbReference>
<dbReference type="PROSITE" id="PS51294">
    <property type="entry name" value="HTH_MYB"/>
    <property type="match status" value="1"/>
</dbReference>
<dbReference type="PROSITE" id="PS51293">
    <property type="entry name" value="SANT"/>
    <property type="match status" value="1"/>
</dbReference>
<evidence type="ECO:0000256" key="4">
    <source>
        <dbReference type="ARBA" id="ARBA00023242"/>
    </source>
</evidence>
<feature type="domain" description="SANT" evidence="7">
    <location>
        <begin position="120"/>
        <end position="173"/>
    </location>
</feature>